<name>A0AA43B3N7_9BURK</name>
<proteinExistence type="predicted"/>
<gene>
    <name evidence="1" type="ORF">N5K24_20685</name>
</gene>
<protein>
    <submittedName>
        <fullName evidence="1">Uncharacterized protein</fullName>
    </submittedName>
</protein>
<dbReference type="AlphaFoldDB" id="A0AA43B3N7"/>
<organism evidence="1 2">
    <name type="scientific">Achromobacter marplatensis</name>
    <dbReference type="NCBI Taxonomy" id="470868"/>
    <lineage>
        <taxon>Bacteria</taxon>
        <taxon>Pseudomonadati</taxon>
        <taxon>Pseudomonadota</taxon>
        <taxon>Betaproteobacteria</taxon>
        <taxon>Burkholderiales</taxon>
        <taxon>Alcaligenaceae</taxon>
        <taxon>Achromobacter</taxon>
    </lineage>
</organism>
<evidence type="ECO:0000313" key="2">
    <source>
        <dbReference type="Proteomes" id="UP001161276"/>
    </source>
</evidence>
<accession>A0AA43B3N7</accession>
<evidence type="ECO:0000313" key="1">
    <source>
        <dbReference type="EMBL" id="MDH2052832.1"/>
    </source>
</evidence>
<sequence>MADLGEWAQRDEYYWAGPGGWTICRVFAQARWQFEVWAGNGTRHGMEASLAKAIQLYERVKG</sequence>
<comment type="caution">
    <text evidence="1">The sequence shown here is derived from an EMBL/GenBank/DDBJ whole genome shotgun (WGS) entry which is preliminary data.</text>
</comment>
<dbReference type="EMBL" id="JAOCKG010000009">
    <property type="protein sequence ID" value="MDH2052832.1"/>
    <property type="molecule type" value="Genomic_DNA"/>
</dbReference>
<dbReference type="Proteomes" id="UP001161276">
    <property type="component" value="Unassembled WGS sequence"/>
</dbReference>
<dbReference type="RefSeq" id="WP_280028315.1">
    <property type="nucleotide sequence ID" value="NZ_CAURST010000012.1"/>
</dbReference>
<reference evidence="1" key="1">
    <citation type="submission" date="2022-09" db="EMBL/GenBank/DDBJ databases">
        <title>Intensive care unit water sources are persistently colonized with multi-drug resistant bacteria and are the site of extensive horizontal gene transfer of antibiotic resistance genes.</title>
        <authorList>
            <person name="Diorio-Toth L."/>
        </authorList>
    </citation>
    <scope>NUCLEOTIDE SEQUENCE</scope>
    <source>
        <strain evidence="1">GD03676</strain>
    </source>
</reference>